<comment type="similarity">
    <text evidence="1">Belongs to the LCL2 family.</text>
</comment>
<dbReference type="Proteomes" id="UP000007148">
    <property type="component" value="Unassembled WGS sequence"/>
</dbReference>
<dbReference type="STRING" id="1109443.G4TWM3"/>
<dbReference type="OrthoDB" id="2234316at2759"/>
<proteinExistence type="inferred from homology"/>
<dbReference type="OMA" id="CSSYLCP"/>
<evidence type="ECO:0000313" key="5">
    <source>
        <dbReference type="Proteomes" id="UP000007148"/>
    </source>
</evidence>
<dbReference type="PANTHER" id="PTHR38425">
    <property type="entry name" value="LONG CHRONOLOGICAL LIFESPAN PROTEIN 2"/>
    <property type="match status" value="1"/>
</dbReference>
<comment type="caution">
    <text evidence="4">The sequence shown here is derived from an EMBL/GenBank/DDBJ whole genome shotgun (WGS) entry which is preliminary data.</text>
</comment>
<keyword evidence="3" id="KW-0732">Signal</keyword>
<organism evidence="4 5">
    <name type="scientific">Serendipita indica (strain DSM 11827)</name>
    <name type="common">Root endophyte fungus</name>
    <name type="synonym">Piriformospora indica</name>
    <dbReference type="NCBI Taxonomy" id="1109443"/>
    <lineage>
        <taxon>Eukaryota</taxon>
        <taxon>Fungi</taxon>
        <taxon>Dikarya</taxon>
        <taxon>Basidiomycota</taxon>
        <taxon>Agaricomycotina</taxon>
        <taxon>Agaricomycetes</taxon>
        <taxon>Sebacinales</taxon>
        <taxon>Serendipitaceae</taxon>
        <taxon>Serendipita</taxon>
    </lineage>
</organism>
<accession>G4TWM3</accession>
<name>G4TWM3_SERID</name>
<dbReference type="InParanoid" id="G4TWM3"/>
<dbReference type="AlphaFoldDB" id="G4TWM3"/>
<dbReference type="InterPro" id="IPR034543">
    <property type="entry name" value="LCL2"/>
</dbReference>
<evidence type="ECO:0000256" key="3">
    <source>
        <dbReference type="ARBA" id="ARBA00022729"/>
    </source>
</evidence>
<dbReference type="PANTHER" id="PTHR38425:SF1">
    <property type="entry name" value="LONG CHRONOLOGICAL LIFESPAN PROTEIN 2"/>
    <property type="match status" value="1"/>
</dbReference>
<protein>
    <recommendedName>
        <fullName evidence="2">Long chronological lifespan protein 2</fullName>
    </recommendedName>
</protein>
<dbReference type="eggNOG" id="ENOG502S416">
    <property type="taxonomic scope" value="Eukaryota"/>
</dbReference>
<evidence type="ECO:0000313" key="4">
    <source>
        <dbReference type="EMBL" id="CCA75716.1"/>
    </source>
</evidence>
<dbReference type="HOGENOM" id="CLU_142363_2_1_1"/>
<reference evidence="4 5" key="1">
    <citation type="journal article" date="2011" name="PLoS Pathog.">
        <title>Endophytic Life Strategies Decoded by Genome and Transcriptome Analyses of the Mutualistic Root Symbiont Piriformospora indica.</title>
        <authorList>
            <person name="Zuccaro A."/>
            <person name="Lahrmann U."/>
            <person name="Guldener U."/>
            <person name="Langen G."/>
            <person name="Pfiffi S."/>
            <person name="Biedenkopf D."/>
            <person name="Wong P."/>
            <person name="Samans B."/>
            <person name="Grimm C."/>
            <person name="Basiewicz M."/>
            <person name="Murat C."/>
            <person name="Martin F."/>
            <person name="Kogel K.H."/>
        </authorList>
    </citation>
    <scope>NUCLEOTIDE SEQUENCE [LARGE SCALE GENOMIC DNA]</scope>
    <source>
        <strain evidence="4 5">DSM 11827</strain>
    </source>
</reference>
<evidence type="ECO:0000256" key="1">
    <source>
        <dbReference type="ARBA" id="ARBA00010545"/>
    </source>
</evidence>
<gene>
    <name evidence="4" type="ORF">PIIN_09706</name>
</gene>
<dbReference type="GO" id="GO:0036503">
    <property type="term" value="P:ERAD pathway"/>
    <property type="evidence" value="ECO:0007669"/>
    <property type="project" value="TreeGrafter"/>
</dbReference>
<sequence length="156" mass="16976">MANVDSKTAAFLSSLKQMQSLWMSFFLLVGLLPSLAFAQFGFFDQMFQGGHPRHQQQQQQRPGGSQWAAQADLGKSLHSKQQTTDSLNEFLVPCNKYLCPSTLICVEAPVDCPCPYPEDIKCVVPDLGRDGKTTGGGGTVVCVSGKEGCNAVNKMW</sequence>
<dbReference type="EMBL" id="CAFZ01000505">
    <property type="protein sequence ID" value="CCA75716.1"/>
    <property type="molecule type" value="Genomic_DNA"/>
</dbReference>
<evidence type="ECO:0000256" key="2">
    <source>
        <dbReference type="ARBA" id="ARBA00018534"/>
    </source>
</evidence>
<keyword evidence="5" id="KW-1185">Reference proteome</keyword>